<feature type="domain" description="Tf2-1-like SH3-like" evidence="1">
    <location>
        <begin position="17"/>
        <end position="81"/>
    </location>
</feature>
<dbReference type="Proteomes" id="UP000075243">
    <property type="component" value="Unassembled WGS sequence"/>
</dbReference>
<gene>
    <name evidence="2" type="ORF">KK1_040186</name>
</gene>
<accession>A0A151R7G1</accession>
<organism evidence="2 3">
    <name type="scientific">Cajanus cajan</name>
    <name type="common">Pigeon pea</name>
    <name type="synonym">Cajanus indicus</name>
    <dbReference type="NCBI Taxonomy" id="3821"/>
    <lineage>
        <taxon>Eukaryota</taxon>
        <taxon>Viridiplantae</taxon>
        <taxon>Streptophyta</taxon>
        <taxon>Embryophyta</taxon>
        <taxon>Tracheophyta</taxon>
        <taxon>Spermatophyta</taxon>
        <taxon>Magnoliopsida</taxon>
        <taxon>eudicotyledons</taxon>
        <taxon>Gunneridae</taxon>
        <taxon>Pentapetalae</taxon>
        <taxon>rosids</taxon>
        <taxon>fabids</taxon>
        <taxon>Fabales</taxon>
        <taxon>Fabaceae</taxon>
        <taxon>Papilionoideae</taxon>
        <taxon>50 kb inversion clade</taxon>
        <taxon>NPAAA clade</taxon>
        <taxon>indigoferoid/millettioid clade</taxon>
        <taxon>Phaseoleae</taxon>
        <taxon>Cajanus</taxon>
    </lineage>
</organism>
<name>A0A151R7G1_CAJCA</name>
<reference evidence="2" key="1">
    <citation type="journal article" date="2012" name="Nat. Biotechnol.">
        <title>Draft genome sequence of pigeonpea (Cajanus cajan), an orphan legume crop of resource-poor farmers.</title>
        <authorList>
            <person name="Varshney R.K."/>
            <person name="Chen W."/>
            <person name="Li Y."/>
            <person name="Bharti A.K."/>
            <person name="Saxena R.K."/>
            <person name="Schlueter J.A."/>
            <person name="Donoghue M.T."/>
            <person name="Azam S."/>
            <person name="Fan G."/>
            <person name="Whaley A.M."/>
            <person name="Farmer A.D."/>
            <person name="Sheridan J."/>
            <person name="Iwata A."/>
            <person name="Tuteja R."/>
            <person name="Penmetsa R.V."/>
            <person name="Wu W."/>
            <person name="Upadhyaya H.D."/>
            <person name="Yang S.P."/>
            <person name="Shah T."/>
            <person name="Saxena K.B."/>
            <person name="Michael T."/>
            <person name="McCombie W.R."/>
            <person name="Yang B."/>
            <person name="Zhang G."/>
            <person name="Yang H."/>
            <person name="Wang J."/>
            <person name="Spillane C."/>
            <person name="Cook D.R."/>
            <person name="May G.D."/>
            <person name="Xu X."/>
            <person name="Jackson S.A."/>
        </authorList>
    </citation>
    <scope>NUCLEOTIDE SEQUENCE [LARGE SCALE GENOMIC DNA]</scope>
</reference>
<dbReference type="Gramene" id="C.cajan_41389.t">
    <property type="protein sequence ID" value="C.cajan_41389.t.cds1"/>
    <property type="gene ID" value="C.cajan_41389"/>
</dbReference>
<dbReference type="PANTHER" id="PTHR46148">
    <property type="entry name" value="CHROMO DOMAIN-CONTAINING PROTEIN"/>
    <property type="match status" value="1"/>
</dbReference>
<dbReference type="EMBL" id="KQ483990">
    <property type="protein sequence ID" value="KYP38560.1"/>
    <property type="molecule type" value="Genomic_DNA"/>
</dbReference>
<dbReference type="AlphaFoldDB" id="A0A151R7G1"/>
<evidence type="ECO:0000259" key="1">
    <source>
        <dbReference type="Pfam" id="PF24626"/>
    </source>
</evidence>
<protein>
    <recommendedName>
        <fullName evidence="1">Tf2-1-like SH3-like domain-containing protein</fullName>
    </recommendedName>
</protein>
<evidence type="ECO:0000313" key="3">
    <source>
        <dbReference type="Proteomes" id="UP000075243"/>
    </source>
</evidence>
<dbReference type="InterPro" id="IPR016197">
    <property type="entry name" value="Chromo-like_dom_sf"/>
</dbReference>
<dbReference type="Pfam" id="PF24626">
    <property type="entry name" value="SH3_Tf2-1"/>
    <property type="match status" value="1"/>
</dbReference>
<dbReference type="PANTHER" id="PTHR46148:SF54">
    <property type="entry name" value="RETROTRANSPOSON-LIKE PROTEIN"/>
    <property type="match status" value="1"/>
</dbReference>
<proteinExistence type="predicted"/>
<dbReference type="InterPro" id="IPR056924">
    <property type="entry name" value="SH3_Tf2-1"/>
</dbReference>
<evidence type="ECO:0000313" key="2">
    <source>
        <dbReference type="EMBL" id="KYP38560.1"/>
    </source>
</evidence>
<keyword evidence="3" id="KW-1185">Reference proteome</keyword>
<dbReference type="SUPFAM" id="SSF54160">
    <property type="entry name" value="Chromo domain-like"/>
    <property type="match status" value="1"/>
</dbReference>
<sequence length="216" mass="24460">MKKKADQKWKDVEFNVGDKVLVKLQPYKQHSVALRKNQKLSLRYFGPFPIIERIGKVAYKLLLPETAKIHPVFHISQLKLCKGHHSQSYVPLPITSNDAQPVLQPAAILQSRVIIKGTKHVQQHLIQWEGLDNTQTTWEDHTALESAFPEFNLGDKVVLNGGGNVMKPITEKTNEEKVGTASSGHVAVDTNDEKIRKSSRPKITNIRLEDYVWQGK</sequence>